<dbReference type="InterPro" id="IPR004352">
    <property type="entry name" value="GH114_TIM-barrel"/>
</dbReference>
<evidence type="ECO:0000313" key="7">
    <source>
        <dbReference type="Proteomes" id="UP001182556"/>
    </source>
</evidence>
<comment type="caution">
    <text evidence="6">The sequence shown here is derived from an EMBL/GenBank/DDBJ whole genome shotgun (WGS) entry which is preliminary data.</text>
</comment>
<comment type="catalytic activity">
    <reaction evidence="1">
        <text>Hydrolysis of terminal, non-reducing alpha-D-galactose residues in alpha-D-galactosides, including galactose oligosaccharides, galactomannans and galactolipids.</text>
        <dbReference type="EC" id="3.2.1.22"/>
    </reaction>
</comment>
<dbReference type="PANTHER" id="PTHR35273">
    <property type="entry name" value="ALPHA-1,4 POLYGALACTOSAMINIDASE, PUTATIVE (AFU_ORTHOLOGUE AFUA_3G07890)-RELATED"/>
    <property type="match status" value="1"/>
</dbReference>
<feature type="chain" id="PRO_5042007418" description="alpha-galactosidase" evidence="4">
    <location>
        <begin position="19"/>
        <end position="330"/>
    </location>
</feature>
<proteinExistence type="predicted"/>
<evidence type="ECO:0000256" key="1">
    <source>
        <dbReference type="ARBA" id="ARBA00001255"/>
    </source>
</evidence>
<feature type="signal peptide" evidence="4">
    <location>
        <begin position="1"/>
        <end position="18"/>
    </location>
</feature>
<dbReference type="Proteomes" id="UP001182556">
    <property type="component" value="Unassembled WGS sequence"/>
</dbReference>
<organism evidence="6 7">
    <name type="scientific">Papiliotrema laurentii</name>
    <name type="common">Cryptococcus laurentii</name>
    <dbReference type="NCBI Taxonomy" id="5418"/>
    <lineage>
        <taxon>Eukaryota</taxon>
        <taxon>Fungi</taxon>
        <taxon>Dikarya</taxon>
        <taxon>Basidiomycota</taxon>
        <taxon>Agaricomycotina</taxon>
        <taxon>Tremellomycetes</taxon>
        <taxon>Tremellales</taxon>
        <taxon>Rhynchogastremaceae</taxon>
        <taxon>Papiliotrema</taxon>
    </lineage>
</organism>
<dbReference type="Pfam" id="PF03537">
    <property type="entry name" value="Glyco_hydro_114"/>
    <property type="match status" value="1"/>
</dbReference>
<evidence type="ECO:0000256" key="4">
    <source>
        <dbReference type="SAM" id="SignalP"/>
    </source>
</evidence>
<keyword evidence="4" id="KW-0732">Signal</keyword>
<dbReference type="AlphaFoldDB" id="A0AAD9FRM3"/>
<feature type="compositionally biased region" description="Polar residues" evidence="3">
    <location>
        <begin position="66"/>
        <end position="75"/>
    </location>
</feature>
<accession>A0AAD9FRM3</accession>
<sequence length="330" mass="35602">MSLGILLIAILSLPGSPAVPRRSTHSFYGTGRPHRSKARQIAPSPTTTSAVLPVTTHPISQPAPPSNGTGTTPSSRIPLNAKLIDHLQWPGPTSPDVKTEVGLDIDATVYLVDLDGTSADQVSDSNTYDPACVCGGTFTASGCSSTENKQSAWDAWWVDIHSTDCRAKAEAIMTSRYKRAAAKGFDGVNLDNIDSYMNPDQKHGNTKQDQIDYLGFLSKTARENNLIVGINNGGDMLKSEGTETILDGFDYIIVESCVSGGDLAAQPPWLIFQRQWKECDVYDPFLAAGKPIYQFEYDTSITTCPVARAGEHLVVYDGVLLDSSKITLIC</sequence>
<evidence type="ECO:0000256" key="2">
    <source>
        <dbReference type="ARBA" id="ARBA00012755"/>
    </source>
</evidence>
<dbReference type="PANTHER" id="PTHR35273:SF2">
    <property type="entry name" value="ALPHA-GALACTOSIDASE"/>
    <property type="match status" value="1"/>
</dbReference>
<evidence type="ECO:0000256" key="3">
    <source>
        <dbReference type="SAM" id="MobiDB-lite"/>
    </source>
</evidence>
<reference evidence="6" key="1">
    <citation type="submission" date="2023-02" db="EMBL/GenBank/DDBJ databases">
        <title>Identification and recombinant expression of a fungal hydrolase from Papiliotrema laurentii that hydrolyzes apple cutin and clears colloidal polyester polyurethane.</title>
        <authorList>
            <consortium name="DOE Joint Genome Institute"/>
            <person name="Roman V.A."/>
            <person name="Bojanowski C."/>
            <person name="Crable B.R."/>
            <person name="Wagner D.N."/>
            <person name="Hung C.S."/>
            <person name="Nadeau L.J."/>
            <person name="Schratz L."/>
            <person name="Haridas S."/>
            <person name="Pangilinan J."/>
            <person name="Lipzen A."/>
            <person name="Na H."/>
            <person name="Yan M."/>
            <person name="Ng V."/>
            <person name="Grigoriev I.V."/>
            <person name="Spatafora J.W."/>
            <person name="Barlow D."/>
            <person name="Biffinger J."/>
            <person name="Kelley-Loughnane N."/>
            <person name="Varaljay V.A."/>
            <person name="Crookes-Goodson W.J."/>
        </authorList>
    </citation>
    <scope>NUCLEOTIDE SEQUENCE</scope>
    <source>
        <strain evidence="6">5307AH</strain>
    </source>
</reference>
<dbReference type="InterPro" id="IPR013785">
    <property type="entry name" value="Aldolase_TIM"/>
</dbReference>
<dbReference type="GO" id="GO:0004557">
    <property type="term" value="F:alpha-galactosidase activity"/>
    <property type="evidence" value="ECO:0007669"/>
    <property type="project" value="UniProtKB-EC"/>
</dbReference>
<evidence type="ECO:0000259" key="5">
    <source>
        <dbReference type="Pfam" id="PF03537"/>
    </source>
</evidence>
<dbReference type="EMBL" id="JAODAN010000004">
    <property type="protein sequence ID" value="KAK1924903.1"/>
    <property type="molecule type" value="Genomic_DNA"/>
</dbReference>
<feature type="region of interest" description="Disordered" evidence="3">
    <location>
        <begin position="16"/>
        <end position="75"/>
    </location>
</feature>
<protein>
    <recommendedName>
        <fullName evidence="2">alpha-galactosidase</fullName>
        <ecNumber evidence="2">3.2.1.22</ecNumber>
    </recommendedName>
</protein>
<name>A0AAD9FRM3_PAPLA</name>
<dbReference type="SUPFAM" id="SSF51445">
    <property type="entry name" value="(Trans)glycosidases"/>
    <property type="match status" value="1"/>
</dbReference>
<keyword evidence="7" id="KW-1185">Reference proteome</keyword>
<dbReference type="InterPro" id="IPR017853">
    <property type="entry name" value="GH"/>
</dbReference>
<dbReference type="EC" id="3.2.1.22" evidence="2"/>
<dbReference type="Gene3D" id="3.20.20.70">
    <property type="entry name" value="Aldolase class I"/>
    <property type="match status" value="1"/>
</dbReference>
<feature type="domain" description="Glycoside-hydrolase family GH114 TIM-barrel" evidence="5">
    <location>
        <begin position="107"/>
        <end position="305"/>
    </location>
</feature>
<gene>
    <name evidence="6" type="ORF">DB88DRAFT_545772</name>
</gene>
<evidence type="ECO:0000313" key="6">
    <source>
        <dbReference type="EMBL" id="KAK1924903.1"/>
    </source>
</evidence>